<feature type="domain" description="Rhodopsin" evidence="3">
    <location>
        <begin position="24"/>
        <end position="197"/>
    </location>
</feature>
<keyword evidence="2" id="KW-0812">Transmembrane</keyword>
<dbReference type="RefSeq" id="XP_033426179.1">
    <property type="nucleotide sequence ID" value="XM_033570147.1"/>
</dbReference>
<evidence type="ECO:0000256" key="2">
    <source>
        <dbReference type="SAM" id="Phobius"/>
    </source>
</evidence>
<dbReference type="GeneID" id="54328195"/>
<sequence length="323" mass="34907">MSPAEMVSGNIDALLAMNRMKRIANQILSVVVLACSKATVALLVISIEPFTTILRACKIVLGLIGVWTLVGIITLAAQCTQADTWDLESSRCVNQEGLYIALGVFHILLDIAIVAIPIALMWRVQMIGWKRRQISALFALRLIVPVITIPGLLSLTSSFHTDPLDRPWNGVMPAIWLQLVQSSSILCTCIPSLKRVLADLQTGMMAGTISEFFELSVSGAHSTAGGPNSRSRGRRHPYVPGPVALATNVTGNWSEDAAHPSSSRTLLRPSENLPKQRGDATVHTIGYQESHDGSHSRASSSSRDLAPHCAERCRLSSDKAGQQ</sequence>
<dbReference type="OrthoDB" id="3918601at2759"/>
<evidence type="ECO:0000259" key="3">
    <source>
        <dbReference type="Pfam" id="PF20684"/>
    </source>
</evidence>
<keyword evidence="2" id="KW-1133">Transmembrane helix</keyword>
<dbReference type="InterPro" id="IPR049326">
    <property type="entry name" value="Rhodopsin_dom_fungi"/>
</dbReference>
<evidence type="ECO:0000313" key="4">
    <source>
        <dbReference type="EMBL" id="KAA8646818.1"/>
    </source>
</evidence>
<protein>
    <recommendedName>
        <fullName evidence="3">Rhodopsin domain-containing protein</fullName>
    </recommendedName>
</protein>
<proteinExistence type="predicted"/>
<evidence type="ECO:0000313" key="5">
    <source>
        <dbReference type="Proteomes" id="UP000324241"/>
    </source>
</evidence>
<feature type="transmembrane region" description="Helical" evidence="2">
    <location>
        <begin position="98"/>
        <end position="122"/>
    </location>
</feature>
<dbReference type="Proteomes" id="UP000324241">
    <property type="component" value="Unassembled WGS sequence"/>
</dbReference>
<gene>
    <name evidence="4" type="ORF">ATNIH1004_005493</name>
</gene>
<accession>A0A5M9MIK3</accession>
<reference evidence="4 5" key="1">
    <citation type="submission" date="2019-08" db="EMBL/GenBank/DDBJ databases">
        <title>The genome sequence of a newly discovered highly antifungal drug resistant Aspergillus species, Aspergillus tanneri NIH 1004.</title>
        <authorList>
            <person name="Mounaud S."/>
            <person name="Singh I."/>
            <person name="Joardar V."/>
            <person name="Pakala S."/>
            <person name="Pakala S."/>
            <person name="Venepally P."/>
            <person name="Chung J.K."/>
            <person name="Losada L."/>
            <person name="Nierman W.C."/>
        </authorList>
    </citation>
    <scope>NUCLEOTIDE SEQUENCE [LARGE SCALE GENOMIC DNA]</scope>
    <source>
        <strain evidence="4 5">NIH1004</strain>
    </source>
</reference>
<feature type="transmembrane region" description="Helical" evidence="2">
    <location>
        <begin position="175"/>
        <end position="193"/>
    </location>
</feature>
<evidence type="ECO:0000256" key="1">
    <source>
        <dbReference type="SAM" id="MobiDB-lite"/>
    </source>
</evidence>
<feature type="transmembrane region" description="Helical" evidence="2">
    <location>
        <begin position="134"/>
        <end position="155"/>
    </location>
</feature>
<dbReference type="EMBL" id="QUQM01000004">
    <property type="protein sequence ID" value="KAA8646818.1"/>
    <property type="molecule type" value="Genomic_DNA"/>
</dbReference>
<feature type="transmembrane region" description="Helical" evidence="2">
    <location>
        <begin position="59"/>
        <end position="78"/>
    </location>
</feature>
<dbReference type="PANTHER" id="PTHR38794:SF3">
    <property type="entry name" value="INTEGRAL MEMBRANE PROTEIN"/>
    <property type="match status" value="1"/>
</dbReference>
<comment type="caution">
    <text evidence="4">The sequence shown here is derived from an EMBL/GenBank/DDBJ whole genome shotgun (WGS) entry which is preliminary data.</text>
</comment>
<organism evidence="4 5">
    <name type="scientific">Aspergillus tanneri</name>
    <dbReference type="NCBI Taxonomy" id="1220188"/>
    <lineage>
        <taxon>Eukaryota</taxon>
        <taxon>Fungi</taxon>
        <taxon>Dikarya</taxon>
        <taxon>Ascomycota</taxon>
        <taxon>Pezizomycotina</taxon>
        <taxon>Eurotiomycetes</taxon>
        <taxon>Eurotiomycetidae</taxon>
        <taxon>Eurotiales</taxon>
        <taxon>Aspergillaceae</taxon>
        <taxon>Aspergillus</taxon>
        <taxon>Aspergillus subgen. Circumdati</taxon>
    </lineage>
</organism>
<feature type="region of interest" description="Disordered" evidence="1">
    <location>
        <begin position="252"/>
        <end position="308"/>
    </location>
</feature>
<name>A0A5M9MIK3_9EURO</name>
<keyword evidence="2" id="KW-0472">Membrane</keyword>
<dbReference type="AlphaFoldDB" id="A0A5M9MIK3"/>
<dbReference type="Pfam" id="PF20684">
    <property type="entry name" value="Fung_rhodopsin"/>
    <property type="match status" value="1"/>
</dbReference>
<feature type="transmembrane region" description="Helical" evidence="2">
    <location>
        <begin position="27"/>
        <end position="47"/>
    </location>
</feature>
<dbReference type="PANTHER" id="PTHR38794">
    <property type="entry name" value="INTEGRAL MEMBRANE PROTEIN"/>
    <property type="match status" value="1"/>
</dbReference>